<dbReference type="Proteomes" id="UP000694408">
    <property type="component" value="Unplaced"/>
</dbReference>
<reference evidence="3" key="1">
    <citation type="submission" date="2025-08" db="UniProtKB">
        <authorList>
            <consortium name="Ensembl"/>
        </authorList>
    </citation>
    <scope>IDENTIFICATION</scope>
</reference>
<dbReference type="Ensembl" id="ENSJHYT00000012297.1">
    <property type="protein sequence ID" value="ENSJHYP00000010165.1"/>
    <property type="gene ID" value="ENSJHYG00000007977.1"/>
</dbReference>
<evidence type="ECO:0000259" key="2">
    <source>
        <dbReference type="PROSITE" id="PS50015"/>
    </source>
</evidence>
<dbReference type="AlphaFoldDB" id="A0A8C5IZ20"/>
<protein>
    <recommendedName>
        <fullName evidence="2">Saposin B-type domain-containing protein</fullName>
    </recommendedName>
</protein>
<dbReference type="InterPro" id="IPR008139">
    <property type="entry name" value="SaposinB_dom"/>
</dbReference>
<proteinExistence type="predicted"/>
<dbReference type="Pfam" id="PF03489">
    <property type="entry name" value="SapB_2"/>
    <property type="match status" value="1"/>
</dbReference>
<name>A0A8C5IZ20_JUNHY</name>
<dbReference type="InterPro" id="IPR011001">
    <property type="entry name" value="Saposin-like"/>
</dbReference>
<evidence type="ECO:0000256" key="1">
    <source>
        <dbReference type="ARBA" id="ARBA00023157"/>
    </source>
</evidence>
<keyword evidence="1" id="KW-1015">Disulfide bond</keyword>
<dbReference type="PROSITE" id="PS50015">
    <property type="entry name" value="SAP_B"/>
    <property type="match status" value="1"/>
</dbReference>
<reference evidence="3" key="2">
    <citation type="submission" date="2025-09" db="UniProtKB">
        <authorList>
            <consortium name="Ensembl"/>
        </authorList>
    </citation>
    <scope>IDENTIFICATION</scope>
</reference>
<dbReference type="SUPFAM" id="SSF47862">
    <property type="entry name" value="Saposin"/>
    <property type="match status" value="1"/>
</dbReference>
<evidence type="ECO:0000313" key="4">
    <source>
        <dbReference type="Proteomes" id="UP000694408"/>
    </source>
</evidence>
<dbReference type="InterPro" id="IPR008138">
    <property type="entry name" value="SapB_2"/>
</dbReference>
<organism evidence="3 4">
    <name type="scientific">Junco hyemalis</name>
    <name type="common">Dark-eyed junco</name>
    <dbReference type="NCBI Taxonomy" id="40217"/>
    <lineage>
        <taxon>Eukaryota</taxon>
        <taxon>Metazoa</taxon>
        <taxon>Chordata</taxon>
        <taxon>Craniata</taxon>
        <taxon>Vertebrata</taxon>
        <taxon>Euteleostomi</taxon>
        <taxon>Archelosauria</taxon>
        <taxon>Archosauria</taxon>
        <taxon>Dinosauria</taxon>
        <taxon>Saurischia</taxon>
        <taxon>Theropoda</taxon>
        <taxon>Coelurosauria</taxon>
        <taxon>Aves</taxon>
        <taxon>Neognathae</taxon>
        <taxon>Neoaves</taxon>
        <taxon>Telluraves</taxon>
        <taxon>Australaves</taxon>
        <taxon>Passeriformes</taxon>
        <taxon>Passerellidae</taxon>
        <taxon>Junco</taxon>
    </lineage>
</organism>
<keyword evidence="4" id="KW-1185">Reference proteome</keyword>
<evidence type="ECO:0000313" key="3">
    <source>
        <dbReference type="Ensembl" id="ENSJHYP00000010165.1"/>
    </source>
</evidence>
<dbReference type="Gene3D" id="1.10.225.10">
    <property type="entry name" value="Saposin-like"/>
    <property type="match status" value="1"/>
</dbReference>
<feature type="domain" description="Saposin B-type" evidence="2">
    <location>
        <begin position="52"/>
        <end position="133"/>
    </location>
</feature>
<dbReference type="SMART" id="SM00741">
    <property type="entry name" value="SapB"/>
    <property type="match status" value="1"/>
</dbReference>
<accession>A0A8C5IZ20</accession>
<sequence length="136" mass="14363">CWHQGGIQGQAILLKSPPVPWLQGAQGSHSELSGVLAQPPELCGGGEPITSSLISCRMEGCSCMALKSMQDLAGDDPDEVRALQKGCRALGRRLGKQCQQLVSKYQEQISEGLQNGDMPKDICTAIGLCRKGVGNG</sequence>